<keyword evidence="8 11" id="KW-0256">Endoplasmic reticulum</keyword>
<evidence type="ECO:0000256" key="11">
    <source>
        <dbReference type="RuleBase" id="RU363112"/>
    </source>
</evidence>
<accession>A0A6P4YJ36</accession>
<feature type="transmembrane region" description="Helical" evidence="11">
    <location>
        <begin position="262"/>
        <end position="284"/>
    </location>
</feature>
<comment type="pathway">
    <text evidence="2 11">Glycolipid biosynthesis; glycosylphosphatidylinositol-anchor biosynthesis.</text>
</comment>
<comment type="function">
    <text evidence="11">Mannosyltransferase involved in glycosylphosphatidylinositol-anchor biosynthesis.</text>
</comment>
<comment type="similarity">
    <text evidence="3 11">Belongs to the PIGV family.</text>
</comment>
<evidence type="ECO:0000313" key="12">
    <source>
        <dbReference type="Proteomes" id="UP000515135"/>
    </source>
</evidence>
<dbReference type="GO" id="GO:0005789">
    <property type="term" value="C:endoplasmic reticulum membrane"/>
    <property type="evidence" value="ECO:0007669"/>
    <property type="project" value="UniProtKB-SubCell"/>
</dbReference>
<comment type="caution">
    <text evidence="11">Lacks conserved residue(s) required for the propagation of feature annotation.</text>
</comment>
<evidence type="ECO:0000256" key="1">
    <source>
        <dbReference type="ARBA" id="ARBA00004477"/>
    </source>
</evidence>
<dbReference type="EC" id="2.4.1.-" evidence="11"/>
<dbReference type="GO" id="GO:0004376">
    <property type="term" value="F:GPI mannosyltransferase activity"/>
    <property type="evidence" value="ECO:0007669"/>
    <property type="project" value="InterPro"/>
</dbReference>
<keyword evidence="4 11" id="KW-0337">GPI-anchor biosynthesis</keyword>
<evidence type="ECO:0000256" key="10">
    <source>
        <dbReference type="ARBA" id="ARBA00023136"/>
    </source>
</evidence>
<keyword evidence="10 11" id="KW-0472">Membrane</keyword>
<evidence type="ECO:0000256" key="5">
    <source>
        <dbReference type="ARBA" id="ARBA00022676"/>
    </source>
</evidence>
<feature type="transmembrane region" description="Helical" evidence="11">
    <location>
        <begin position="213"/>
        <end position="241"/>
    </location>
</feature>
<keyword evidence="6 11" id="KW-0808">Transferase</keyword>
<comment type="subcellular location">
    <subcellularLocation>
        <location evidence="1 11">Endoplasmic reticulum membrane</location>
        <topology evidence="1 11">Multi-pass membrane protein</topology>
    </subcellularLocation>
</comment>
<evidence type="ECO:0000256" key="9">
    <source>
        <dbReference type="ARBA" id="ARBA00022989"/>
    </source>
</evidence>
<dbReference type="GO" id="GO:0000009">
    <property type="term" value="F:alpha-1,6-mannosyltransferase activity"/>
    <property type="evidence" value="ECO:0007669"/>
    <property type="project" value="InterPro"/>
</dbReference>
<dbReference type="UniPathway" id="UPA00196"/>
<evidence type="ECO:0000256" key="2">
    <source>
        <dbReference type="ARBA" id="ARBA00004687"/>
    </source>
</evidence>
<sequence>MSSRAGLARDSENWPGKVTGGQDWRMAGLRLEEEVVKFAVFSRILIILWQMVSNNLTPDHDAGVFNPPVRHPVGIGDHFIDVVFGGFSHWDSAHFLYIADHGYTIQKHFAFFPLFPTTVKTVSETVLFPLHFFMNAHSALLVTAVAVNVLFFVAATFVLFKLSVLTLHDRQLALRTALLFCINPAGIFMTAAYSESLFTFVSFYGMLAMERKLYLPATLLFALSSATRSNGIVNCGFVVFFTARELTSKLRLPLTDFSFQDLLLLLLKSISTLCYMVAILAPFVAFQYHAYYLYCSDFKREKALALWHPAFPTDNEEYLPPGSTTIPPWCNWTVPSAYSYIQDSFWDVGFLRYYQLKQIPNFVLAAPIIALCGSAVYSYCRVNWHVCRTLGLGAERKEGDDKPRTGFNSPQVFVYIAHLSFLLLFGVTNMHIQVVTRFLASSSPVIYWYAAHLTREDPQHSKTNPATSENAAYPNNPILQQIHNWKTLRRTTQVVLGYFIFYNVVGVALHSNFFNWT</sequence>
<evidence type="ECO:0000256" key="6">
    <source>
        <dbReference type="ARBA" id="ARBA00022679"/>
    </source>
</evidence>
<dbReference type="InterPro" id="IPR007315">
    <property type="entry name" value="PIG-V/Gpi18"/>
</dbReference>
<feature type="transmembrane region" description="Helical" evidence="11">
    <location>
        <begin position="495"/>
        <end position="514"/>
    </location>
</feature>
<dbReference type="PANTHER" id="PTHR12468:SF2">
    <property type="entry name" value="GPI MANNOSYLTRANSFERASE 2"/>
    <property type="match status" value="1"/>
</dbReference>
<keyword evidence="5 11" id="KW-0328">Glycosyltransferase</keyword>
<dbReference type="Pfam" id="PF04188">
    <property type="entry name" value="Mannosyl_trans2"/>
    <property type="match status" value="1"/>
</dbReference>
<dbReference type="GO" id="GO:0006506">
    <property type="term" value="P:GPI anchor biosynthetic process"/>
    <property type="evidence" value="ECO:0007669"/>
    <property type="project" value="UniProtKB-UniPathway"/>
</dbReference>
<feature type="transmembrane region" description="Helical" evidence="11">
    <location>
        <begin position="172"/>
        <end position="193"/>
    </location>
</feature>
<protein>
    <recommendedName>
        <fullName evidence="11">GPI mannosyltransferase 2</fullName>
        <ecNumber evidence="11">2.4.1.-</ecNumber>
    </recommendedName>
</protein>
<feature type="transmembrane region" description="Helical" evidence="11">
    <location>
        <begin position="359"/>
        <end position="380"/>
    </location>
</feature>
<dbReference type="OrthoDB" id="10252502at2759"/>
<evidence type="ECO:0000256" key="7">
    <source>
        <dbReference type="ARBA" id="ARBA00022692"/>
    </source>
</evidence>
<dbReference type="RefSeq" id="XP_019617081.1">
    <property type="nucleotide sequence ID" value="XM_019761522.1"/>
</dbReference>
<reference evidence="13" key="1">
    <citation type="submission" date="2025-08" db="UniProtKB">
        <authorList>
            <consortium name="RefSeq"/>
        </authorList>
    </citation>
    <scope>IDENTIFICATION</scope>
    <source>
        <tissue evidence="13">Gonad</tissue>
    </source>
</reference>
<keyword evidence="9 11" id="KW-1133">Transmembrane helix</keyword>
<dbReference type="KEGG" id="bbel:109464515"/>
<evidence type="ECO:0000313" key="13">
    <source>
        <dbReference type="RefSeq" id="XP_019617081.1"/>
    </source>
</evidence>
<keyword evidence="12" id="KW-1185">Reference proteome</keyword>
<gene>
    <name evidence="13" type="primary">LOC109464515</name>
</gene>
<organism evidence="12 13">
    <name type="scientific">Branchiostoma belcheri</name>
    <name type="common">Amphioxus</name>
    <dbReference type="NCBI Taxonomy" id="7741"/>
    <lineage>
        <taxon>Eukaryota</taxon>
        <taxon>Metazoa</taxon>
        <taxon>Chordata</taxon>
        <taxon>Cephalochordata</taxon>
        <taxon>Leptocardii</taxon>
        <taxon>Amphioxiformes</taxon>
        <taxon>Branchiostomatidae</taxon>
        <taxon>Branchiostoma</taxon>
    </lineage>
</organism>
<evidence type="ECO:0000256" key="4">
    <source>
        <dbReference type="ARBA" id="ARBA00022502"/>
    </source>
</evidence>
<name>A0A6P4YJ36_BRABE</name>
<feature type="transmembrane region" description="Helical" evidence="11">
    <location>
        <begin position="139"/>
        <end position="160"/>
    </location>
</feature>
<dbReference type="GeneID" id="109464515"/>
<feature type="transmembrane region" description="Helical" evidence="11">
    <location>
        <begin position="412"/>
        <end position="432"/>
    </location>
</feature>
<dbReference type="AlphaFoldDB" id="A0A6P4YJ36"/>
<evidence type="ECO:0000256" key="8">
    <source>
        <dbReference type="ARBA" id="ARBA00022824"/>
    </source>
</evidence>
<proteinExistence type="inferred from homology"/>
<keyword evidence="7 11" id="KW-0812">Transmembrane</keyword>
<dbReference type="Proteomes" id="UP000515135">
    <property type="component" value="Unplaced"/>
</dbReference>
<dbReference type="GO" id="GO:0031501">
    <property type="term" value="C:mannosyltransferase complex"/>
    <property type="evidence" value="ECO:0007669"/>
    <property type="project" value="TreeGrafter"/>
</dbReference>
<evidence type="ECO:0000256" key="3">
    <source>
        <dbReference type="ARBA" id="ARBA00008698"/>
    </source>
</evidence>
<dbReference type="PANTHER" id="PTHR12468">
    <property type="entry name" value="GPI MANNOSYLTRANSFERASE 2"/>
    <property type="match status" value="1"/>
</dbReference>